<dbReference type="SMART" id="SM00346">
    <property type="entry name" value="HTH_ICLR"/>
    <property type="match status" value="1"/>
</dbReference>
<dbReference type="PANTHER" id="PTHR30136:SF7">
    <property type="entry name" value="HTH-TYPE TRANSCRIPTIONAL REGULATOR KDGR-RELATED"/>
    <property type="match status" value="1"/>
</dbReference>
<dbReference type="GO" id="GO:0003700">
    <property type="term" value="F:DNA-binding transcription factor activity"/>
    <property type="evidence" value="ECO:0007669"/>
    <property type="project" value="TreeGrafter"/>
</dbReference>
<dbReference type="PROSITE" id="PS51078">
    <property type="entry name" value="ICLR_ED"/>
    <property type="match status" value="1"/>
</dbReference>
<dbReference type="SUPFAM" id="SSF46785">
    <property type="entry name" value="Winged helix' DNA-binding domain"/>
    <property type="match status" value="1"/>
</dbReference>
<dbReference type="Gene3D" id="1.10.10.10">
    <property type="entry name" value="Winged helix-like DNA-binding domain superfamily/Winged helix DNA-binding domain"/>
    <property type="match status" value="1"/>
</dbReference>
<dbReference type="RefSeq" id="WP_151679688.1">
    <property type="nucleotide sequence ID" value="NZ_BKZP01000018.1"/>
</dbReference>
<dbReference type="InterPro" id="IPR014757">
    <property type="entry name" value="Tscrpt_reg_IclR_C"/>
</dbReference>
<keyword evidence="1" id="KW-0805">Transcription regulation</keyword>
<dbReference type="Proteomes" id="UP000391919">
    <property type="component" value="Unassembled WGS sequence"/>
</dbReference>
<dbReference type="InterPro" id="IPR036390">
    <property type="entry name" value="WH_DNA-bd_sf"/>
</dbReference>
<sequence>MENYKSEVPALETAIKILEYLSRYTTKERTLSQISKNLDINKSTCHRILKVLHHFRYVSYDEESKQYHLGSNLIVLGARASEFINYLRLARPYLKWVNEQTRLTSVLLEPVSDNRLMYIAKEEADLPDNPFQVTVKLGQQFPLTSASFGKCYLAFTQKEKMKKIVQKVSFKQFTDQSITDVKTFVESLNEVRKKGYAVSYGEHTRDVFGVAAPIFGPHGDVTMVIACIGFASMVSEEHISFCGEKLKEASEKITEAIGGRKPCL</sequence>
<reference evidence="6 7" key="1">
    <citation type="submission" date="2019-09" db="EMBL/GenBank/DDBJ databases">
        <title>Draft genome sequence of Bacillus sp. JC-7.</title>
        <authorList>
            <person name="Tanaka N."/>
            <person name="Shiwa Y."/>
            <person name="Fujita N."/>
            <person name="Tanasupawat S."/>
        </authorList>
    </citation>
    <scope>NUCLEOTIDE SEQUENCE [LARGE SCALE GENOMIC DNA]</scope>
    <source>
        <strain evidence="6 7">JC-7</strain>
    </source>
</reference>
<keyword evidence="3" id="KW-0804">Transcription</keyword>
<evidence type="ECO:0000259" key="4">
    <source>
        <dbReference type="PROSITE" id="PS51077"/>
    </source>
</evidence>
<dbReference type="InterPro" id="IPR029016">
    <property type="entry name" value="GAF-like_dom_sf"/>
</dbReference>
<proteinExistence type="predicted"/>
<dbReference type="InterPro" id="IPR011991">
    <property type="entry name" value="ArsR-like_HTH"/>
</dbReference>
<evidence type="ECO:0000313" key="6">
    <source>
        <dbReference type="EMBL" id="GER70518.1"/>
    </source>
</evidence>
<dbReference type="CDD" id="cd00090">
    <property type="entry name" value="HTH_ARSR"/>
    <property type="match status" value="1"/>
</dbReference>
<comment type="caution">
    <text evidence="6">The sequence shown here is derived from an EMBL/GenBank/DDBJ whole genome shotgun (WGS) entry which is preliminary data.</text>
</comment>
<dbReference type="Pfam" id="PF01614">
    <property type="entry name" value="IclR_C"/>
    <property type="match status" value="1"/>
</dbReference>
<keyword evidence="7" id="KW-1185">Reference proteome</keyword>
<name>A0A5J4JJ53_9BACI</name>
<protein>
    <submittedName>
        <fullName evidence="6">IclR family transcriptional regulator</fullName>
    </submittedName>
</protein>
<dbReference type="PANTHER" id="PTHR30136">
    <property type="entry name" value="HELIX-TURN-HELIX TRANSCRIPTIONAL REGULATOR, ICLR FAMILY"/>
    <property type="match status" value="1"/>
</dbReference>
<dbReference type="GO" id="GO:0003677">
    <property type="term" value="F:DNA binding"/>
    <property type="evidence" value="ECO:0007669"/>
    <property type="project" value="UniProtKB-KW"/>
</dbReference>
<dbReference type="EMBL" id="BKZQ01000021">
    <property type="protein sequence ID" value="GER70518.1"/>
    <property type="molecule type" value="Genomic_DNA"/>
</dbReference>
<dbReference type="Pfam" id="PF09339">
    <property type="entry name" value="HTH_IclR"/>
    <property type="match status" value="1"/>
</dbReference>
<evidence type="ECO:0000256" key="3">
    <source>
        <dbReference type="ARBA" id="ARBA00023163"/>
    </source>
</evidence>
<gene>
    <name evidence="6" type="ORF">BpJC7_18210</name>
</gene>
<feature type="domain" description="IclR-ED" evidence="5">
    <location>
        <begin position="72"/>
        <end position="259"/>
    </location>
</feature>
<evidence type="ECO:0000259" key="5">
    <source>
        <dbReference type="PROSITE" id="PS51078"/>
    </source>
</evidence>
<organism evidence="6 7">
    <name type="scientific">Weizmannia acidilactici</name>
    <dbReference type="NCBI Taxonomy" id="2607726"/>
    <lineage>
        <taxon>Bacteria</taxon>
        <taxon>Bacillati</taxon>
        <taxon>Bacillota</taxon>
        <taxon>Bacilli</taxon>
        <taxon>Bacillales</taxon>
        <taxon>Bacillaceae</taxon>
        <taxon>Heyndrickxia</taxon>
    </lineage>
</organism>
<evidence type="ECO:0000256" key="1">
    <source>
        <dbReference type="ARBA" id="ARBA00023015"/>
    </source>
</evidence>
<evidence type="ECO:0000313" key="7">
    <source>
        <dbReference type="Proteomes" id="UP000391919"/>
    </source>
</evidence>
<dbReference type="InterPro" id="IPR005471">
    <property type="entry name" value="Tscrpt_reg_IclR_N"/>
</dbReference>
<dbReference type="Gene3D" id="3.30.450.40">
    <property type="match status" value="1"/>
</dbReference>
<dbReference type="InterPro" id="IPR036388">
    <property type="entry name" value="WH-like_DNA-bd_sf"/>
</dbReference>
<dbReference type="InterPro" id="IPR050707">
    <property type="entry name" value="HTH_MetabolicPath_Reg"/>
</dbReference>
<dbReference type="AlphaFoldDB" id="A0A5J4JJ53"/>
<dbReference type="SUPFAM" id="SSF55781">
    <property type="entry name" value="GAF domain-like"/>
    <property type="match status" value="1"/>
</dbReference>
<feature type="domain" description="HTH iclR-type" evidence="4">
    <location>
        <begin position="8"/>
        <end position="71"/>
    </location>
</feature>
<dbReference type="PROSITE" id="PS51077">
    <property type="entry name" value="HTH_ICLR"/>
    <property type="match status" value="1"/>
</dbReference>
<accession>A0A5J4JJ53</accession>
<dbReference type="GO" id="GO:0045892">
    <property type="term" value="P:negative regulation of DNA-templated transcription"/>
    <property type="evidence" value="ECO:0007669"/>
    <property type="project" value="UniProtKB-ARBA"/>
</dbReference>
<keyword evidence="2" id="KW-0238">DNA-binding</keyword>
<evidence type="ECO:0000256" key="2">
    <source>
        <dbReference type="ARBA" id="ARBA00023125"/>
    </source>
</evidence>